<feature type="transmembrane region" description="Helical" evidence="7">
    <location>
        <begin position="530"/>
        <end position="551"/>
    </location>
</feature>
<dbReference type="EMBL" id="LKBH01000195">
    <property type="protein sequence ID" value="KQB34982.1"/>
    <property type="molecule type" value="Genomic_DNA"/>
</dbReference>
<dbReference type="PANTHER" id="PTHR30176">
    <property type="entry name" value="FERREDOXIN-TYPE PROTEIN NAPH"/>
    <property type="match status" value="1"/>
</dbReference>
<comment type="caution">
    <text evidence="9">The sequence shown here is derived from an EMBL/GenBank/DDBJ whole genome shotgun (WGS) entry which is preliminary data.</text>
</comment>
<keyword evidence="4" id="KW-0249">Electron transport</keyword>
<keyword evidence="5" id="KW-0408">Iron</keyword>
<dbReference type="PANTHER" id="PTHR30176:SF3">
    <property type="entry name" value="FERREDOXIN-TYPE PROTEIN NAPH"/>
    <property type="match status" value="1"/>
</dbReference>
<evidence type="ECO:0000256" key="5">
    <source>
        <dbReference type="ARBA" id="ARBA00023004"/>
    </source>
</evidence>
<dbReference type="InParanoid" id="A0A0Q0RRJ7"/>
<dbReference type="RefSeq" id="WP_055041027.1">
    <property type="nucleotide sequence ID" value="NZ_LKBH01000195.1"/>
</dbReference>
<gene>
    <name evidence="9" type="ORF">AOG55_08360</name>
</gene>
<evidence type="ECO:0000313" key="10">
    <source>
        <dbReference type="Proteomes" id="UP000050301"/>
    </source>
</evidence>
<dbReference type="GO" id="GO:0051539">
    <property type="term" value="F:4 iron, 4 sulfur cluster binding"/>
    <property type="evidence" value="ECO:0007669"/>
    <property type="project" value="UniProtKB-KW"/>
</dbReference>
<proteinExistence type="predicted"/>
<feature type="transmembrane region" description="Helical" evidence="7">
    <location>
        <begin position="169"/>
        <end position="188"/>
    </location>
</feature>
<feature type="transmembrane region" description="Helical" evidence="7">
    <location>
        <begin position="342"/>
        <end position="369"/>
    </location>
</feature>
<keyword evidence="7" id="KW-1133">Transmembrane helix</keyword>
<feature type="transmembrane region" description="Helical" evidence="7">
    <location>
        <begin position="498"/>
        <end position="524"/>
    </location>
</feature>
<keyword evidence="2" id="KW-0004">4Fe-4S</keyword>
<feature type="domain" description="4Fe-4S ferredoxin-type" evidence="8">
    <location>
        <begin position="577"/>
        <end position="609"/>
    </location>
</feature>
<name>A0A0Q0RRJ7_9ARCH</name>
<evidence type="ECO:0000313" key="9">
    <source>
        <dbReference type="EMBL" id="KQB34982.1"/>
    </source>
</evidence>
<feature type="transmembrane region" description="Helical" evidence="7">
    <location>
        <begin position="143"/>
        <end position="162"/>
    </location>
</feature>
<evidence type="ECO:0000256" key="4">
    <source>
        <dbReference type="ARBA" id="ARBA00022982"/>
    </source>
</evidence>
<feature type="transmembrane region" description="Helical" evidence="7">
    <location>
        <begin position="99"/>
        <end position="123"/>
    </location>
</feature>
<evidence type="ECO:0000256" key="7">
    <source>
        <dbReference type="SAM" id="Phobius"/>
    </source>
</evidence>
<evidence type="ECO:0000256" key="3">
    <source>
        <dbReference type="ARBA" id="ARBA00022723"/>
    </source>
</evidence>
<feature type="transmembrane region" description="Helical" evidence="7">
    <location>
        <begin position="35"/>
        <end position="61"/>
    </location>
</feature>
<sequence>MNPIYLLWLITALMAVAMAYAINLSRRADNIMNKFFVYLILGMMNSMLIAPVFYFIFILSLLKTIEFSVIIMMLEVLPFLFKFLSDLMQNSGSVKKSFLFYYTIFFVIFDELIMSIDFNLITANSYLHFLFLQPLNAVFQAVSTYWFVFPMAFEMLITSLILKNSLKKLVFIIFAMQSLVMLLMPTAINNSLYARVAVYLSGAIMTGFFIYIFEYLYRKQSLHKTEGKYILQLLGAYTLMMAGVFIWQYSKNVYLISASMIIDMIVYLNGLLRYNFDDKQFFWITARRWSVLYMTMVFTSEFFMGLTFDAQYYGAGTYLISMGLALIGGSIINIISASLYDFIVFFADVALSPWFLIMMGIEMGSLVVFKIRTTKQIENKIRLILMLLAYALYTVIVPSFLIPNNSMIPFIGWTMGIGSGGPVAPLLIIPMVLTYVISGILSLLFGSRQLCSVFCSAPVMYQGTFYDSMKKFNRQTKTSRAITLNNKSGQRLYKTVSLIVYASIGITAVLSFLDSIHITSFYFYGTDPEYMLYLFYFGVVWYIVFITMPLLGSYACINTGYCHWGNFNRFVSRFGFFKLKVRDSDTCLTCKTRDCATACPVGNSSMPGSFIKTGAYKDSRCVGIGDCIEACPHDNIFVYDVRNYLRERLGGEKKKDTSGSKKDKLI</sequence>
<dbReference type="PROSITE" id="PS51379">
    <property type="entry name" value="4FE4S_FER_2"/>
    <property type="match status" value="2"/>
</dbReference>
<keyword evidence="1" id="KW-0813">Transport</keyword>
<keyword evidence="7" id="KW-0472">Membrane</keyword>
<dbReference type="Pfam" id="PF13237">
    <property type="entry name" value="Fer4_10"/>
    <property type="match status" value="1"/>
</dbReference>
<protein>
    <recommendedName>
        <fullName evidence="8">4Fe-4S ferredoxin-type domain-containing protein</fullName>
    </recommendedName>
</protein>
<feature type="transmembrane region" description="Helical" evidence="7">
    <location>
        <begin position="194"/>
        <end position="217"/>
    </location>
</feature>
<keyword evidence="7" id="KW-0812">Transmembrane</keyword>
<feature type="transmembrane region" description="Helical" evidence="7">
    <location>
        <begin position="67"/>
        <end position="87"/>
    </location>
</feature>
<feature type="transmembrane region" description="Helical" evidence="7">
    <location>
        <begin position="253"/>
        <end position="272"/>
    </location>
</feature>
<dbReference type="GO" id="GO:0005886">
    <property type="term" value="C:plasma membrane"/>
    <property type="evidence" value="ECO:0007669"/>
    <property type="project" value="TreeGrafter"/>
</dbReference>
<dbReference type="InterPro" id="IPR017896">
    <property type="entry name" value="4Fe4S_Fe-S-bd"/>
</dbReference>
<evidence type="ECO:0000256" key="1">
    <source>
        <dbReference type="ARBA" id="ARBA00022448"/>
    </source>
</evidence>
<keyword evidence="10" id="KW-1185">Reference proteome</keyword>
<keyword evidence="3" id="KW-0479">Metal-binding</keyword>
<evidence type="ECO:0000256" key="2">
    <source>
        <dbReference type="ARBA" id="ARBA00022485"/>
    </source>
</evidence>
<evidence type="ECO:0000259" key="8">
    <source>
        <dbReference type="PROSITE" id="PS51379"/>
    </source>
</evidence>
<evidence type="ECO:0000256" key="6">
    <source>
        <dbReference type="ARBA" id="ARBA00023014"/>
    </source>
</evidence>
<feature type="transmembrane region" description="Helical" evidence="7">
    <location>
        <begin position="381"/>
        <end position="402"/>
    </location>
</feature>
<dbReference type="AlphaFoldDB" id="A0A0Q0RRJ7"/>
<dbReference type="InterPro" id="IPR051684">
    <property type="entry name" value="Electron_Trans/Redox"/>
</dbReference>
<feature type="domain" description="4Fe-4S ferredoxin-type" evidence="8">
    <location>
        <begin position="612"/>
        <end position="641"/>
    </location>
</feature>
<dbReference type="Gene3D" id="3.30.70.20">
    <property type="match status" value="1"/>
</dbReference>
<keyword evidence="6" id="KW-0411">Iron-sulfur</keyword>
<feature type="transmembrane region" description="Helical" evidence="7">
    <location>
        <begin position="229"/>
        <end position="247"/>
    </location>
</feature>
<dbReference type="Proteomes" id="UP000050301">
    <property type="component" value="Unassembled WGS sequence"/>
</dbReference>
<feature type="transmembrane region" description="Helical" evidence="7">
    <location>
        <begin position="6"/>
        <end position="23"/>
    </location>
</feature>
<feature type="transmembrane region" description="Helical" evidence="7">
    <location>
        <begin position="422"/>
        <end position="445"/>
    </location>
</feature>
<feature type="transmembrane region" description="Helical" evidence="7">
    <location>
        <begin position="312"/>
        <end position="336"/>
    </location>
</feature>
<organism evidence="9 10">
    <name type="scientific">Acidiplasma cupricumulans</name>
    <dbReference type="NCBI Taxonomy" id="312540"/>
    <lineage>
        <taxon>Archaea</taxon>
        <taxon>Methanobacteriati</taxon>
        <taxon>Thermoplasmatota</taxon>
        <taxon>Thermoplasmata</taxon>
        <taxon>Thermoplasmatales</taxon>
        <taxon>Ferroplasmaceae</taxon>
        <taxon>Acidiplasma</taxon>
    </lineage>
</organism>
<reference evidence="9 10" key="1">
    <citation type="submission" date="2015-09" db="EMBL/GenBank/DDBJ databases">
        <title>Heavy metals and arsenic resistance mechanisms in polyextremophilic archaea of the family Ferroplasmaceae.</title>
        <authorList>
            <person name="Bulaev A.G."/>
            <person name="Kanygina A.V."/>
        </authorList>
    </citation>
    <scope>NUCLEOTIDE SEQUENCE [LARGE SCALE GENOMIC DNA]</scope>
    <source>
        <strain evidence="9 10">BH2</strain>
    </source>
</reference>
<dbReference type="SUPFAM" id="SSF54862">
    <property type="entry name" value="4Fe-4S ferredoxins"/>
    <property type="match status" value="1"/>
</dbReference>
<accession>A0A0Q0RRJ7</accession>
<dbReference type="GO" id="GO:0046872">
    <property type="term" value="F:metal ion binding"/>
    <property type="evidence" value="ECO:0007669"/>
    <property type="project" value="UniProtKB-KW"/>
</dbReference>